<protein>
    <recommendedName>
        <fullName evidence="10">Carrier domain-containing protein</fullName>
    </recommendedName>
</protein>
<evidence type="ECO:0008006" key="10">
    <source>
        <dbReference type="Google" id="ProtNLM"/>
    </source>
</evidence>
<evidence type="ECO:0000313" key="8">
    <source>
        <dbReference type="EMBL" id="BCB82727.1"/>
    </source>
</evidence>
<dbReference type="SUPFAM" id="SSF52151">
    <property type="entry name" value="FabD/lysophospholipase-like"/>
    <property type="match status" value="1"/>
</dbReference>
<evidence type="ECO:0000313" key="9">
    <source>
        <dbReference type="Proteomes" id="UP000503011"/>
    </source>
</evidence>
<dbReference type="Pfam" id="PF08990">
    <property type="entry name" value="Docking"/>
    <property type="match status" value="1"/>
</dbReference>
<evidence type="ECO:0000259" key="7">
    <source>
        <dbReference type="PROSITE" id="PS52004"/>
    </source>
</evidence>
<name>A0A6F8Y9I0_9ACTN</name>
<feature type="domain" description="Ketosynthase family 3 (KS3)" evidence="7">
    <location>
        <begin position="39"/>
        <end position="462"/>
    </location>
</feature>
<dbReference type="SMART" id="SM00827">
    <property type="entry name" value="PKS_AT"/>
    <property type="match status" value="1"/>
</dbReference>
<dbReference type="InterPro" id="IPR036736">
    <property type="entry name" value="ACP-like_sf"/>
</dbReference>
<dbReference type="Gene3D" id="3.40.366.10">
    <property type="entry name" value="Malonyl-Coenzyme A Acyl Carrier Protein, domain 2"/>
    <property type="match status" value="3"/>
</dbReference>
<dbReference type="GO" id="GO:0031177">
    <property type="term" value="F:phosphopantetheine binding"/>
    <property type="evidence" value="ECO:0007669"/>
    <property type="project" value="InterPro"/>
</dbReference>
<evidence type="ECO:0000256" key="1">
    <source>
        <dbReference type="ARBA" id="ARBA00001957"/>
    </source>
</evidence>
<dbReference type="InterPro" id="IPR014030">
    <property type="entry name" value="Ketoacyl_synth_N"/>
</dbReference>
<feature type="domain" description="Carrier" evidence="6">
    <location>
        <begin position="911"/>
        <end position="986"/>
    </location>
</feature>
<dbReference type="InterPro" id="IPR016035">
    <property type="entry name" value="Acyl_Trfase/lysoPLipase"/>
</dbReference>
<gene>
    <name evidence="8" type="ORF">Psuf_000400</name>
</gene>
<proteinExistence type="predicted"/>
<reference evidence="8 9" key="1">
    <citation type="submission" date="2020-03" db="EMBL/GenBank/DDBJ databases">
        <title>Whole genome shotgun sequence of Phytohabitans suffuscus NBRC 105367.</title>
        <authorList>
            <person name="Komaki H."/>
            <person name="Tamura T."/>
        </authorList>
    </citation>
    <scope>NUCLEOTIDE SEQUENCE [LARGE SCALE GENOMIC DNA]</scope>
    <source>
        <strain evidence="8 9">NBRC 105367</strain>
    </source>
</reference>
<dbReference type="SMART" id="SM01294">
    <property type="entry name" value="PKS_PP_betabranch"/>
    <property type="match status" value="2"/>
</dbReference>
<evidence type="ECO:0000256" key="2">
    <source>
        <dbReference type="ARBA" id="ARBA00022450"/>
    </source>
</evidence>
<dbReference type="Gene3D" id="3.30.70.3290">
    <property type="match status" value="2"/>
</dbReference>
<feature type="domain" description="Carrier" evidence="6">
    <location>
        <begin position="834"/>
        <end position="909"/>
    </location>
</feature>
<dbReference type="Pfam" id="PF00550">
    <property type="entry name" value="PP-binding"/>
    <property type="match status" value="2"/>
</dbReference>
<accession>A0A6F8Y9I0</accession>
<keyword evidence="5" id="KW-0511">Multifunctional enzyme</keyword>
<organism evidence="8 9">
    <name type="scientific">Phytohabitans suffuscus</name>
    <dbReference type="NCBI Taxonomy" id="624315"/>
    <lineage>
        <taxon>Bacteria</taxon>
        <taxon>Bacillati</taxon>
        <taxon>Actinomycetota</taxon>
        <taxon>Actinomycetes</taxon>
        <taxon>Micromonosporales</taxon>
        <taxon>Micromonosporaceae</taxon>
    </lineage>
</organism>
<keyword evidence="3" id="KW-0597">Phosphoprotein</keyword>
<dbReference type="InterPro" id="IPR015083">
    <property type="entry name" value="NorB/c/GfsB-D-like_docking"/>
</dbReference>
<evidence type="ECO:0000259" key="6">
    <source>
        <dbReference type="PROSITE" id="PS50075"/>
    </source>
</evidence>
<dbReference type="Gene3D" id="1.10.1200.10">
    <property type="entry name" value="ACP-like"/>
    <property type="match status" value="2"/>
</dbReference>
<dbReference type="Proteomes" id="UP000503011">
    <property type="component" value="Chromosome"/>
</dbReference>
<dbReference type="PANTHER" id="PTHR43775">
    <property type="entry name" value="FATTY ACID SYNTHASE"/>
    <property type="match status" value="1"/>
</dbReference>
<dbReference type="InterPro" id="IPR050091">
    <property type="entry name" value="PKS_NRPS_Biosynth_Enz"/>
</dbReference>
<dbReference type="InterPro" id="IPR001227">
    <property type="entry name" value="Ac_transferase_dom_sf"/>
</dbReference>
<dbReference type="GO" id="GO:0006633">
    <property type="term" value="P:fatty acid biosynthetic process"/>
    <property type="evidence" value="ECO:0007669"/>
    <property type="project" value="TreeGrafter"/>
</dbReference>
<keyword evidence="9" id="KW-1185">Reference proteome</keyword>
<dbReference type="Pfam" id="PF16197">
    <property type="entry name" value="KAsynt_C_assoc"/>
    <property type="match status" value="1"/>
</dbReference>
<dbReference type="SUPFAM" id="SSF47336">
    <property type="entry name" value="ACP-like"/>
    <property type="match status" value="2"/>
</dbReference>
<dbReference type="GO" id="GO:0033068">
    <property type="term" value="P:macrolide biosynthetic process"/>
    <property type="evidence" value="ECO:0007669"/>
    <property type="project" value="UniProtKB-ARBA"/>
</dbReference>
<dbReference type="AlphaFoldDB" id="A0A6F8Y9I0"/>
<dbReference type="InterPro" id="IPR016039">
    <property type="entry name" value="Thiolase-like"/>
</dbReference>
<keyword evidence="4" id="KW-0808">Transferase</keyword>
<dbReference type="InterPro" id="IPR014043">
    <property type="entry name" value="Acyl_transferase_dom"/>
</dbReference>
<dbReference type="InterPro" id="IPR014031">
    <property type="entry name" value="Ketoacyl_synth_C"/>
</dbReference>
<dbReference type="EMBL" id="AP022871">
    <property type="protein sequence ID" value="BCB82727.1"/>
    <property type="molecule type" value="Genomic_DNA"/>
</dbReference>
<dbReference type="SMART" id="SM00825">
    <property type="entry name" value="PKS_KS"/>
    <property type="match status" value="1"/>
</dbReference>
<dbReference type="GO" id="GO:0004312">
    <property type="term" value="F:fatty acid synthase activity"/>
    <property type="evidence" value="ECO:0007669"/>
    <property type="project" value="TreeGrafter"/>
</dbReference>
<reference evidence="8 9" key="2">
    <citation type="submission" date="2020-03" db="EMBL/GenBank/DDBJ databases">
        <authorList>
            <person name="Ichikawa N."/>
            <person name="Kimura A."/>
            <person name="Kitahashi Y."/>
            <person name="Uohara A."/>
        </authorList>
    </citation>
    <scope>NUCLEOTIDE SEQUENCE [LARGE SCALE GENOMIC DNA]</scope>
    <source>
        <strain evidence="8 9">NBRC 105367</strain>
    </source>
</reference>
<dbReference type="SUPFAM" id="SSF53901">
    <property type="entry name" value="Thiolase-like"/>
    <property type="match status" value="1"/>
</dbReference>
<keyword evidence="2" id="KW-0596">Phosphopantetheine</keyword>
<sequence length="990" mass="104024">MTDNPTTADDIELVEYLKWTTSELHQARQRLRELEARAHEPIAIVGMACRFPGGVRTPDALWELVSEGRDGITAFPTDRGWDTDTLYDPERGRPGTTYAREGGFLHDAADFDAAFFGVNPREALATDPQQRILLEVAWEAIESAGIDPRRLRGSATAVYTGVMYHDYTTGLERVPAGMEGYLENGNAGSVASGRLAYTLGLEGAAVSLDTACSSSLVAMHLACQALRHDECELALAGGVAVMATPGTFVASSAQGGLARDGRCKSFAAEGDGIGWSEGAGLLLLERLSDAQRNNHHIYAVVRGSAVNQDGASTGLAAPNGPAQQRVIRSALRDAGLSPSDVDAVDAHATGTLLGDQIEAQALLATYGKDRDHPLWIGSVKSNIGHTQAAGGIAAVIKMAMAMRAGVLPATLHVRNPMPAVDWAGPIRLLTSTTGWPDTGRPRRAAVSSFAASGTNAHLVLEQAPGAPAPAGTADPPAVPWVLSARTAESLRGQAAKLAGAVSGAGGPGISDVAWSLATTRTTFEHRAVLVGRDRDELLDGLRALAEGDVHVALTRSQDPVTGTGTAWLFAGTGMREGAGDELYRTFPVFAAAVDEVREHLGADGGLFSLQVGLAALLGSLGLRPDVVLGQGQGEVAAGYVAGVFDLAGACRLVAGDHDVTPRRPTIRMISSVTGESEDDLFAAAEYWRKQADAPVLWPDAIRQASAQGVCLLEVGPDPVLAGETKRVLGDRTPLLTATLNHAQPDARALALVLARLHVAGSTVDWSGWFAGSTRRSVALPTYAFERRRFWLDRARPAGPVAEADADSAIWDELRRTEGTAPAEPPAVPAPLPPVAGGSTLDQVKAVAADVLARDRVDDEANFLELGLTSLTALELTRRLNALTGLDIPLVAIVDHPTPAELSRYLEGLMPEATESVLDQVKAVAADVLARDGIDDEANFLELGLTSLTALELTRRLNALTGLDIPLVAIVDHPTPAELSRYLAGSLKPAA</sequence>
<dbReference type="PANTHER" id="PTHR43775:SF51">
    <property type="entry name" value="INACTIVE PHENOLPHTHIOCEROL SYNTHESIS POLYKETIDE SYNTHASE TYPE I PKS1-RELATED"/>
    <property type="match status" value="1"/>
</dbReference>
<dbReference type="CDD" id="cd00833">
    <property type="entry name" value="PKS"/>
    <property type="match status" value="1"/>
</dbReference>
<evidence type="ECO:0000256" key="3">
    <source>
        <dbReference type="ARBA" id="ARBA00022553"/>
    </source>
</evidence>
<dbReference type="InterPro" id="IPR020841">
    <property type="entry name" value="PKS_Beta-ketoAc_synthase_dom"/>
</dbReference>
<dbReference type="PROSITE" id="PS50075">
    <property type="entry name" value="CARRIER"/>
    <property type="match status" value="2"/>
</dbReference>
<dbReference type="KEGG" id="psuu:Psuf_000400"/>
<evidence type="ECO:0000256" key="5">
    <source>
        <dbReference type="ARBA" id="ARBA00023268"/>
    </source>
</evidence>
<dbReference type="Pfam" id="PF02801">
    <property type="entry name" value="Ketoacyl-synt_C"/>
    <property type="match status" value="1"/>
</dbReference>
<dbReference type="InterPro" id="IPR020806">
    <property type="entry name" value="PKS_PP-bd"/>
</dbReference>
<dbReference type="SMART" id="SM00823">
    <property type="entry name" value="PKS_PP"/>
    <property type="match status" value="2"/>
</dbReference>
<dbReference type="InterPro" id="IPR032821">
    <property type="entry name" value="PKS_assoc"/>
</dbReference>
<dbReference type="FunFam" id="3.40.47.10:FF:000019">
    <property type="entry name" value="Polyketide synthase type I"/>
    <property type="match status" value="1"/>
</dbReference>
<dbReference type="Gene3D" id="3.40.47.10">
    <property type="match status" value="1"/>
</dbReference>
<comment type="cofactor">
    <cofactor evidence="1">
        <name>pantetheine 4'-phosphate</name>
        <dbReference type="ChEBI" id="CHEBI:47942"/>
    </cofactor>
</comment>
<dbReference type="InterPro" id="IPR009081">
    <property type="entry name" value="PP-bd_ACP"/>
</dbReference>
<evidence type="ECO:0000256" key="4">
    <source>
        <dbReference type="ARBA" id="ARBA00022679"/>
    </source>
</evidence>
<dbReference type="PROSITE" id="PS52004">
    <property type="entry name" value="KS3_2"/>
    <property type="match status" value="1"/>
</dbReference>
<dbReference type="Pfam" id="PF00109">
    <property type="entry name" value="ketoacyl-synt"/>
    <property type="match status" value="1"/>
</dbReference>